<evidence type="ECO:0000313" key="3">
    <source>
        <dbReference type="Proteomes" id="UP000694411"/>
    </source>
</evidence>
<dbReference type="Proteomes" id="UP000694411">
    <property type="component" value="Chromosome 11"/>
</dbReference>
<protein>
    <submittedName>
        <fullName evidence="2">Uncharacterized protein</fullName>
    </submittedName>
</protein>
<name>A0A8D2FX38_THEGE</name>
<reference evidence="2" key="2">
    <citation type="submission" date="2025-08" db="UniProtKB">
        <authorList>
            <consortium name="Ensembl"/>
        </authorList>
    </citation>
    <scope>IDENTIFICATION</scope>
</reference>
<evidence type="ECO:0000313" key="2">
    <source>
        <dbReference type="Ensembl" id="ENSTGEP00000029750.1"/>
    </source>
</evidence>
<reference evidence="2" key="1">
    <citation type="submission" date="2018-05" db="EMBL/GenBank/DDBJ databases">
        <title>Whole genome of Theropithecus gelada.</title>
        <authorList>
            <person name="Chiou K.L."/>
            <person name="Snyder-Mackler N."/>
        </authorList>
    </citation>
    <scope>NUCLEOTIDE SEQUENCE [LARGE SCALE GENOMIC DNA]</scope>
</reference>
<reference evidence="2" key="3">
    <citation type="submission" date="2025-09" db="UniProtKB">
        <authorList>
            <consortium name="Ensembl"/>
        </authorList>
    </citation>
    <scope>IDENTIFICATION</scope>
</reference>
<keyword evidence="3" id="KW-1185">Reference proteome</keyword>
<accession>A0A8D2FX38</accession>
<dbReference type="Ensembl" id="ENSTGET00000035401.1">
    <property type="protein sequence ID" value="ENSTGEP00000029750.1"/>
    <property type="gene ID" value="ENSTGEG00000023914.1"/>
</dbReference>
<proteinExistence type="predicted"/>
<dbReference type="AlphaFoldDB" id="A0A8D2FX38"/>
<organism evidence="2 3">
    <name type="scientific">Theropithecus gelada</name>
    <name type="common">Gelada baboon</name>
    <dbReference type="NCBI Taxonomy" id="9565"/>
    <lineage>
        <taxon>Eukaryota</taxon>
        <taxon>Metazoa</taxon>
        <taxon>Chordata</taxon>
        <taxon>Craniata</taxon>
        <taxon>Vertebrata</taxon>
        <taxon>Euteleostomi</taxon>
        <taxon>Mammalia</taxon>
        <taxon>Eutheria</taxon>
        <taxon>Euarchontoglires</taxon>
        <taxon>Primates</taxon>
        <taxon>Haplorrhini</taxon>
        <taxon>Catarrhini</taxon>
        <taxon>Cercopithecidae</taxon>
        <taxon>Cercopithecinae</taxon>
        <taxon>Theropithecus</taxon>
    </lineage>
</organism>
<feature type="region of interest" description="Disordered" evidence="1">
    <location>
        <begin position="62"/>
        <end position="83"/>
    </location>
</feature>
<sequence>QAWWCTPVIPATQESKLLGRLRQENHLNPGGGGCSESRSHHCTPVWATERDCLGEKRKKRKKEIRGGYKDEGLERETEKWDPE</sequence>
<feature type="compositionally biased region" description="Basic and acidic residues" evidence="1">
    <location>
        <begin position="64"/>
        <end position="83"/>
    </location>
</feature>
<evidence type="ECO:0000256" key="1">
    <source>
        <dbReference type="SAM" id="MobiDB-lite"/>
    </source>
</evidence>